<evidence type="ECO:0000313" key="3">
    <source>
        <dbReference type="Proteomes" id="UP000078343"/>
    </source>
</evidence>
<dbReference type="OrthoDB" id="9991317at2759"/>
<gene>
    <name evidence="2" type="ORF">AYL99_00402</name>
</gene>
<reference evidence="2 3" key="1">
    <citation type="submission" date="2016-04" db="EMBL/GenBank/DDBJ databases">
        <title>Draft genome of Fonsecaea erecta CBS 125763.</title>
        <authorList>
            <person name="Weiss V.A."/>
            <person name="Vicente V.A."/>
            <person name="Raittz R.T."/>
            <person name="Moreno L.F."/>
            <person name="De Souza E.M."/>
            <person name="Pedrosa F.O."/>
            <person name="Steffens M.B."/>
            <person name="Faoro H."/>
            <person name="Tadra-Sfeir M.Z."/>
            <person name="Najafzadeh M.J."/>
            <person name="Felipe M.S."/>
            <person name="Teixeira M."/>
            <person name="Sun J."/>
            <person name="Xi L."/>
            <person name="Gomes R."/>
            <person name="De Azevedo C.M."/>
            <person name="Salgado C.G."/>
            <person name="Da Silva M.B."/>
            <person name="Nascimento M.F."/>
            <person name="Queiroz-Telles F."/>
            <person name="Attili D.S."/>
            <person name="Gorbushina A."/>
        </authorList>
    </citation>
    <scope>NUCLEOTIDE SEQUENCE [LARGE SCALE GENOMIC DNA]</scope>
    <source>
        <strain evidence="2 3">CBS 125763</strain>
    </source>
</reference>
<dbReference type="Gene3D" id="1.25.40.10">
    <property type="entry name" value="Tetratricopeptide repeat domain"/>
    <property type="match status" value="1"/>
</dbReference>
<dbReference type="AlphaFoldDB" id="A0A178ZX74"/>
<dbReference type="InterPro" id="IPR024983">
    <property type="entry name" value="CHAT_dom"/>
</dbReference>
<dbReference type="GeneID" id="30004572"/>
<organism evidence="2 3">
    <name type="scientific">Fonsecaea erecta</name>
    <dbReference type="NCBI Taxonomy" id="1367422"/>
    <lineage>
        <taxon>Eukaryota</taxon>
        <taxon>Fungi</taxon>
        <taxon>Dikarya</taxon>
        <taxon>Ascomycota</taxon>
        <taxon>Pezizomycotina</taxon>
        <taxon>Eurotiomycetes</taxon>
        <taxon>Chaetothyriomycetidae</taxon>
        <taxon>Chaetothyriales</taxon>
        <taxon>Herpotrichiellaceae</taxon>
        <taxon>Fonsecaea</taxon>
    </lineage>
</organism>
<dbReference type="PANTHER" id="PTHR19959:SF119">
    <property type="entry name" value="FUNGAL LIPASE-LIKE DOMAIN-CONTAINING PROTEIN"/>
    <property type="match status" value="1"/>
</dbReference>
<accession>A0A178ZX74</accession>
<feature type="domain" description="CHAT" evidence="1">
    <location>
        <begin position="890"/>
        <end position="1206"/>
    </location>
</feature>
<dbReference type="RefSeq" id="XP_018697797.1">
    <property type="nucleotide sequence ID" value="XM_018831918.1"/>
</dbReference>
<evidence type="ECO:0000313" key="2">
    <source>
        <dbReference type="EMBL" id="OAP64430.1"/>
    </source>
</evidence>
<dbReference type="EMBL" id="LVYI01000001">
    <property type="protein sequence ID" value="OAP64430.1"/>
    <property type="molecule type" value="Genomic_DNA"/>
</dbReference>
<protein>
    <recommendedName>
        <fullName evidence="1">CHAT domain-containing protein</fullName>
    </recommendedName>
</protein>
<proteinExistence type="predicted"/>
<dbReference type="Proteomes" id="UP000078343">
    <property type="component" value="Unassembled WGS sequence"/>
</dbReference>
<comment type="caution">
    <text evidence="2">The sequence shown here is derived from an EMBL/GenBank/DDBJ whole genome shotgun (WGS) entry which is preliminary data.</text>
</comment>
<dbReference type="STRING" id="1367422.A0A178ZX74"/>
<evidence type="ECO:0000259" key="1">
    <source>
        <dbReference type="Pfam" id="PF12770"/>
    </source>
</evidence>
<dbReference type="Pfam" id="PF12770">
    <property type="entry name" value="CHAT"/>
    <property type="match status" value="1"/>
</dbReference>
<dbReference type="InterPro" id="IPR011990">
    <property type="entry name" value="TPR-like_helical_dom_sf"/>
</dbReference>
<name>A0A178ZX74_9EURO</name>
<keyword evidence="3" id="KW-1185">Reference proteome</keyword>
<dbReference type="PANTHER" id="PTHR19959">
    <property type="entry name" value="KINESIN LIGHT CHAIN"/>
    <property type="match status" value="1"/>
</dbReference>
<sequence>MAALSTIDLNTLSYDALGDLNERFYYLFEDHGNIDDLRAALSLAPAIIERSEDGLQKAQWMNVLSQQYDALYIAAGSLASLEAAIRYARGAIEEFSEGSDGDLLELKLNLERLLWKQFSTQQTIQNLEEVISVSREVVELRSREDSGVDLAIDLHNLGLRLHTLYLDRGKTEDLQNAVAAQRRALSCSDLDPELVVVFKVELGKKLSALYGFTESLELIVETVELAEHLVKTADRLSENHADHLETLSVRLRTCASHTGCLLDYHDAILAAQRSIIGTAVGHPRLPMRLSNLSSALIARYEKLGSSVDLSAGLEAIEGAVQMLEEASPDAAVVNSTAADVFSYTFTQTGNIVHIEKAVAYREKSIAQTPPRRPALAGRLSNLSNDLLLLYTRRGLVSDINRATEAGFRGLSLASAQDSAQRFKIRSVLSNALITRFQRTGSLWDLQNGLNIAKTAFEQPPLKYLQPRLVNNLANILHLRYKRLGQLDDLTTAIDSMGMSLESKAGSLEDQLTIMANLASMLRIRALATIGSASNHDLLRAKLLGYFVADHTSKNHRDYPTRLNTLINVLHLLSQKSDNSRSIKYLQDAIRYAERAASCSPNDNPERATLLIGLANLYGTQSQKSADVAGSNKSLNCYLDAWKSLAAPPLKRINAATFAAEILCQQKDYGRASRLVQDALSLVPLASARSLAIGDQQHVLSQLSGLGSLGCSMALQAGQKPEEALQILEMGRGTILGNIIAASAPELGNNPDTAALYERYFSLLNSLDRQAVENEHISRTSSQFNITATVDEQYAVLQAIRGRPGHERFQMPPNPLEMQAAAAEGMIVVICSTELRADAIVVREGGFLVVPLPEVNFQDVVTRAKLIAEDLTSYTLRTLAAKSKQFAEQMHWLWCKFVAPTFRALGLETKTSVQELARIRWVAVGALGVFPFHAAGIHNPGSTDNTFAYAISSYVPTIRSLVHASKKVSPIIKSAGNRMLFVGMPETAQHRELIEVRTLQQQLGQLNYDVQFLKQNIPSKVLACLSQCDMLLCACHGIADRSNPSESYLALQALATQPDSPDQEASDPADAILDGINRDGRLTVRAISYQNRGQRSNKSMPRLAFLMACSTATIKSLELSDETLHLASAFHLAGCQHVVGTMWKAIQRASIDVALHFYASIGRPVEVPRREVSDAWHIAAALHEATLSVREENPALILKWAPFIHIGP</sequence>